<gene>
    <name evidence="1" type="ORF">THII_3522</name>
</gene>
<dbReference type="Pfam" id="PF00227">
    <property type="entry name" value="Proteasome"/>
    <property type="match status" value="1"/>
</dbReference>
<dbReference type="EMBL" id="AP014633">
    <property type="protein sequence ID" value="BAP57819.1"/>
    <property type="molecule type" value="Genomic_DNA"/>
</dbReference>
<reference evidence="1 2" key="1">
    <citation type="journal article" date="2014" name="ISME J.">
        <title>Ecophysiology of Thioploca ingrica as revealed by the complete genome sequence supplemented with proteomic evidence.</title>
        <authorList>
            <person name="Kojima H."/>
            <person name="Ogura Y."/>
            <person name="Yamamoto N."/>
            <person name="Togashi T."/>
            <person name="Mori H."/>
            <person name="Watanabe T."/>
            <person name="Nemoto F."/>
            <person name="Kurokawa K."/>
            <person name="Hayashi T."/>
            <person name="Fukui M."/>
        </authorList>
    </citation>
    <scope>NUCLEOTIDE SEQUENCE [LARGE SCALE GENOMIC DNA]</scope>
</reference>
<keyword evidence="1" id="KW-0647">Proteasome</keyword>
<dbReference type="OrthoDB" id="9150015at2"/>
<dbReference type="AlphaFoldDB" id="A0A090AK00"/>
<dbReference type="InterPro" id="IPR029055">
    <property type="entry name" value="Ntn_hydrolases_N"/>
</dbReference>
<evidence type="ECO:0000313" key="2">
    <source>
        <dbReference type="Proteomes" id="UP000031623"/>
    </source>
</evidence>
<protein>
    <submittedName>
        <fullName evidence="1">20S proteasome A and B subunits</fullName>
    </submittedName>
</protein>
<accession>A0A090AK00</accession>
<dbReference type="GO" id="GO:0005839">
    <property type="term" value="C:proteasome core complex"/>
    <property type="evidence" value="ECO:0007669"/>
    <property type="project" value="InterPro"/>
</dbReference>
<dbReference type="GO" id="GO:0051603">
    <property type="term" value="P:proteolysis involved in protein catabolic process"/>
    <property type="evidence" value="ECO:0007669"/>
    <property type="project" value="InterPro"/>
</dbReference>
<dbReference type="SUPFAM" id="SSF56235">
    <property type="entry name" value="N-terminal nucleophile aminohydrolases (Ntn hydrolases)"/>
    <property type="match status" value="1"/>
</dbReference>
<sequence length="192" mass="21558">MSTVVVVKKQGIVCIAADTMTSFGSNKQLATYDAYPTKIVNLGNSAYLGLVGSAAHNLVIESIFARKKQIPQFENRLEIFEFFRKLHPRLKKEYFLNPQEDEEDPYESSQIDMFIANRYGIFGIFSLREVFEYLKFWAIGSGSEYALGAMYAVYDQFDSAEAIARMGVAAGIEFDDSSGAPMTAYCVELLEK</sequence>
<dbReference type="Gene3D" id="3.60.20.10">
    <property type="entry name" value="Glutamine Phosphoribosylpyrophosphate, subunit 1, domain 1"/>
    <property type="match status" value="1"/>
</dbReference>
<dbReference type="HOGENOM" id="CLU_1407591_0_0_6"/>
<dbReference type="CDD" id="cd01906">
    <property type="entry name" value="proteasome_protease_HslV"/>
    <property type="match status" value="1"/>
</dbReference>
<name>A0A090AK00_9GAMM</name>
<dbReference type="Proteomes" id="UP000031623">
    <property type="component" value="Chromosome"/>
</dbReference>
<evidence type="ECO:0000313" key="1">
    <source>
        <dbReference type="EMBL" id="BAP57819.1"/>
    </source>
</evidence>
<keyword evidence="2" id="KW-1185">Reference proteome</keyword>
<organism evidence="1 2">
    <name type="scientific">Thioploca ingrica</name>
    <dbReference type="NCBI Taxonomy" id="40754"/>
    <lineage>
        <taxon>Bacteria</taxon>
        <taxon>Pseudomonadati</taxon>
        <taxon>Pseudomonadota</taxon>
        <taxon>Gammaproteobacteria</taxon>
        <taxon>Thiotrichales</taxon>
        <taxon>Thiotrichaceae</taxon>
        <taxon>Thioploca</taxon>
    </lineage>
</organism>
<dbReference type="KEGG" id="tig:THII_3522"/>
<dbReference type="InterPro" id="IPR001353">
    <property type="entry name" value="Proteasome_sua/b"/>
</dbReference>
<dbReference type="STRING" id="40754.THII_3522"/>
<proteinExistence type="predicted"/>